<evidence type="ECO:0000256" key="1">
    <source>
        <dbReference type="ARBA" id="ARBA00008419"/>
    </source>
</evidence>
<dbReference type="Proteomes" id="UP000701698">
    <property type="component" value="Unassembled WGS sequence"/>
</dbReference>
<dbReference type="GO" id="GO:0050661">
    <property type="term" value="F:NADP binding"/>
    <property type="evidence" value="ECO:0007669"/>
    <property type="project" value="InterPro"/>
</dbReference>
<accession>A0A955LG55</accession>
<dbReference type="InterPro" id="IPR006115">
    <property type="entry name" value="6PGDH_NADP-bd"/>
</dbReference>
<dbReference type="EMBL" id="JAGQKX010000021">
    <property type="protein sequence ID" value="MCA9390017.1"/>
    <property type="molecule type" value="Genomic_DNA"/>
</dbReference>
<proteinExistence type="inferred from homology"/>
<comment type="similarity">
    <text evidence="1">Belongs to the 6-phosphogluconate dehydrogenase family.</text>
</comment>
<gene>
    <name evidence="5" type="primary">gnd</name>
    <name evidence="5" type="ORF">KC571_01325</name>
</gene>
<dbReference type="NCBIfam" id="NF007161">
    <property type="entry name" value="PRK09599.1"/>
    <property type="match status" value="1"/>
</dbReference>
<evidence type="ECO:0000256" key="2">
    <source>
        <dbReference type="ARBA" id="ARBA00023002"/>
    </source>
</evidence>
<sequence>MQKQIGIIGLGKMGAGLAQQLSDKGWQVVGYNRSEDKTKSLSDVHGFVPTYSLNEFVTSLPAPRIIWLMVSAGSAVDETIEQLTALLKPGDTIIDGGNSYYKETIHRANTLTKKELRFLDAGVSGGPAGARNGACLMVGGLQDVFDELEELFKDISVKNGYAFFEGYGAGHFVKMVHNAIEYGMMQSIAEGFDIMRSVPDYKLDLLNVTSIYNHGSVIESRLTQWMEEAFQSFGTDLETIPGSAGQGGGGAGQVGNSEAEWTHQTAQELGIRDRVIAESLDARQYSRETPNYQGKIINALRNMFGGHSVTHPE</sequence>
<dbReference type="InterPro" id="IPR004849">
    <property type="entry name" value="6DGDH_YqeC"/>
</dbReference>
<dbReference type="Gene3D" id="3.40.50.720">
    <property type="entry name" value="NAD(P)-binding Rossmann-like Domain"/>
    <property type="match status" value="1"/>
</dbReference>
<dbReference type="GO" id="GO:0004616">
    <property type="term" value="F:phosphogluconate dehydrogenase (decarboxylating) activity"/>
    <property type="evidence" value="ECO:0007669"/>
    <property type="project" value="InterPro"/>
</dbReference>
<reference evidence="5" key="2">
    <citation type="journal article" date="2021" name="Microbiome">
        <title>Successional dynamics and alternative stable states in a saline activated sludge microbial community over 9 years.</title>
        <authorList>
            <person name="Wang Y."/>
            <person name="Ye J."/>
            <person name="Ju F."/>
            <person name="Liu L."/>
            <person name="Boyd J.A."/>
            <person name="Deng Y."/>
            <person name="Parks D.H."/>
            <person name="Jiang X."/>
            <person name="Yin X."/>
            <person name="Woodcroft B.J."/>
            <person name="Tyson G.W."/>
            <person name="Hugenholtz P."/>
            <person name="Polz M.F."/>
            <person name="Zhang T."/>
        </authorList>
    </citation>
    <scope>NUCLEOTIDE SEQUENCE</scope>
    <source>
        <strain evidence="5">HKST-UBA01</strain>
    </source>
</reference>
<dbReference type="SUPFAM" id="SSF51735">
    <property type="entry name" value="NAD(P)-binding Rossmann-fold domains"/>
    <property type="match status" value="1"/>
</dbReference>
<reference evidence="5" key="1">
    <citation type="submission" date="2020-04" db="EMBL/GenBank/DDBJ databases">
        <authorList>
            <person name="Zhang T."/>
        </authorList>
    </citation>
    <scope>NUCLEOTIDE SEQUENCE</scope>
    <source>
        <strain evidence="5">HKST-UBA01</strain>
    </source>
</reference>
<dbReference type="InterPro" id="IPR013328">
    <property type="entry name" value="6PGD_dom2"/>
</dbReference>
<dbReference type="InterPro" id="IPR008927">
    <property type="entry name" value="6-PGluconate_DH-like_C_sf"/>
</dbReference>
<dbReference type="InterPro" id="IPR036291">
    <property type="entry name" value="NAD(P)-bd_dom_sf"/>
</dbReference>
<comment type="caution">
    <text evidence="5">The sequence shown here is derived from an EMBL/GenBank/DDBJ whole genome shotgun (WGS) entry which is preliminary data.</text>
</comment>
<dbReference type="Pfam" id="PF03446">
    <property type="entry name" value="NAD_binding_2"/>
    <property type="match status" value="1"/>
</dbReference>
<dbReference type="SUPFAM" id="SSF48179">
    <property type="entry name" value="6-phosphogluconate dehydrogenase C-terminal domain-like"/>
    <property type="match status" value="1"/>
</dbReference>
<protein>
    <submittedName>
        <fullName evidence="5">Decarboxylating 6-phosphogluconate dehydrogenase</fullName>
    </submittedName>
</protein>
<evidence type="ECO:0000313" key="6">
    <source>
        <dbReference type="Proteomes" id="UP000701698"/>
    </source>
</evidence>
<dbReference type="InterPro" id="IPR006114">
    <property type="entry name" value="6PGDH_C"/>
</dbReference>
<name>A0A955LG55_UNCKA</name>
<dbReference type="GO" id="GO:0019521">
    <property type="term" value="P:D-gluconate metabolic process"/>
    <property type="evidence" value="ECO:0007669"/>
    <property type="project" value="UniProtKB-KW"/>
</dbReference>
<keyword evidence="3" id="KW-0311">Gluconate utilization</keyword>
<dbReference type="Pfam" id="PF00393">
    <property type="entry name" value="6PGD"/>
    <property type="match status" value="1"/>
</dbReference>
<dbReference type="PANTHER" id="PTHR11811">
    <property type="entry name" value="6-PHOSPHOGLUCONATE DEHYDROGENASE"/>
    <property type="match status" value="1"/>
</dbReference>
<evidence type="ECO:0000256" key="3">
    <source>
        <dbReference type="ARBA" id="ARBA00023064"/>
    </source>
</evidence>
<dbReference type="InterPro" id="IPR006183">
    <property type="entry name" value="Pgluconate_DH"/>
</dbReference>
<dbReference type="NCBIfam" id="TIGR00872">
    <property type="entry name" value="gnd_rel"/>
    <property type="match status" value="1"/>
</dbReference>
<organism evidence="5 6">
    <name type="scientific">candidate division WWE3 bacterium</name>
    <dbReference type="NCBI Taxonomy" id="2053526"/>
    <lineage>
        <taxon>Bacteria</taxon>
        <taxon>Katanobacteria</taxon>
    </lineage>
</organism>
<dbReference type="Gene3D" id="1.10.1040.10">
    <property type="entry name" value="N-(1-d-carboxylethyl)-l-norvaline Dehydrogenase, domain 2"/>
    <property type="match status" value="1"/>
</dbReference>
<dbReference type="SMART" id="SM01350">
    <property type="entry name" value="6PGD"/>
    <property type="match status" value="1"/>
</dbReference>
<dbReference type="GO" id="GO:0006098">
    <property type="term" value="P:pentose-phosphate shunt"/>
    <property type="evidence" value="ECO:0007669"/>
    <property type="project" value="InterPro"/>
</dbReference>
<dbReference type="AlphaFoldDB" id="A0A955LG55"/>
<feature type="domain" description="6-phosphogluconate dehydrogenase C-terminal" evidence="4">
    <location>
        <begin position="170"/>
        <end position="308"/>
    </location>
</feature>
<evidence type="ECO:0000313" key="5">
    <source>
        <dbReference type="EMBL" id="MCA9390017.1"/>
    </source>
</evidence>
<dbReference type="PRINTS" id="PR00076">
    <property type="entry name" value="6PGDHDRGNASE"/>
</dbReference>
<keyword evidence="2" id="KW-0560">Oxidoreductase</keyword>
<evidence type="ECO:0000259" key="4">
    <source>
        <dbReference type="SMART" id="SM01350"/>
    </source>
</evidence>